<accession>A0A0N9NBK5</accession>
<feature type="region of interest" description="Disordered" evidence="1">
    <location>
        <begin position="135"/>
        <end position="162"/>
    </location>
</feature>
<sequence length="180" mass="19353">MTVSPRSDHHGRPAPSTSPRVRLRLGRSVATLAAALTVGTSLSVVAAPASAAPPTPGITAHQVASAPYSALFSMGVPVYERVQFIRESHSTRRAMIMRRLYRPTDGKRGSARYVFLGDRLPTSFIVAEQRGSHGTPTGLVVPMTRKSRGTPPTPRYQSVSPLTGPVGEVRAISWSHRYLG</sequence>
<name>A0A0N9NBK5_9ACTN</name>
<protein>
    <submittedName>
        <fullName evidence="3">Uncharacterized protein</fullName>
    </submittedName>
</protein>
<keyword evidence="2" id="KW-0732">Signal</keyword>
<reference evidence="3 4" key="2">
    <citation type="journal article" date="2017" name="Int. J. Syst. Evol. Microbiol.">
        <title>Gordonia phthalatica sp. nov., a di-n-butyl phthalate-degrading bacterium isolated from activated sludge.</title>
        <authorList>
            <person name="Jin D."/>
            <person name="Kong X."/>
            <person name="Jia M."/>
            <person name="Yu X."/>
            <person name="Wang X."/>
            <person name="Zhuang X."/>
            <person name="Deng Y."/>
            <person name="Bai Z."/>
        </authorList>
    </citation>
    <scope>NUCLEOTIDE SEQUENCE [LARGE SCALE GENOMIC DNA]</scope>
    <source>
        <strain evidence="3 4">QH-11</strain>
    </source>
</reference>
<dbReference type="EMBL" id="CP011853">
    <property type="protein sequence ID" value="ALG85004.1"/>
    <property type="molecule type" value="Genomic_DNA"/>
</dbReference>
<feature type="signal peptide" evidence="2">
    <location>
        <begin position="1"/>
        <end position="46"/>
    </location>
</feature>
<evidence type="ECO:0000313" key="4">
    <source>
        <dbReference type="Proteomes" id="UP000063789"/>
    </source>
</evidence>
<dbReference type="RefSeq" id="WP_062393011.1">
    <property type="nucleotide sequence ID" value="NZ_CP011853.1"/>
</dbReference>
<gene>
    <name evidence="3" type="ORF">ACH46_11530</name>
</gene>
<feature type="chain" id="PRO_5039398791" evidence="2">
    <location>
        <begin position="47"/>
        <end position="180"/>
    </location>
</feature>
<keyword evidence="4" id="KW-1185">Reference proteome</keyword>
<reference evidence="4" key="1">
    <citation type="submission" date="2015-06" db="EMBL/GenBank/DDBJ databases">
        <title>Complete genome sequence and metabolic analysis of phthalate degradation pathway in Gordonia sp. QH-11.</title>
        <authorList>
            <person name="Jin D."/>
            <person name="Kong X."/>
            <person name="Bai Z."/>
        </authorList>
    </citation>
    <scope>NUCLEOTIDE SEQUENCE [LARGE SCALE GENOMIC DNA]</scope>
    <source>
        <strain evidence="4">QH-11</strain>
    </source>
</reference>
<dbReference type="KEGG" id="goq:ACH46_11530"/>
<dbReference type="PATRIC" id="fig|1136941.3.peg.2352"/>
<dbReference type="Proteomes" id="UP000063789">
    <property type="component" value="Chromosome"/>
</dbReference>
<organism evidence="3 4">
    <name type="scientific">Gordonia phthalatica</name>
    <dbReference type="NCBI Taxonomy" id="1136941"/>
    <lineage>
        <taxon>Bacteria</taxon>
        <taxon>Bacillati</taxon>
        <taxon>Actinomycetota</taxon>
        <taxon>Actinomycetes</taxon>
        <taxon>Mycobacteriales</taxon>
        <taxon>Gordoniaceae</taxon>
        <taxon>Gordonia</taxon>
    </lineage>
</organism>
<evidence type="ECO:0000313" key="3">
    <source>
        <dbReference type="EMBL" id="ALG85004.1"/>
    </source>
</evidence>
<evidence type="ECO:0000256" key="1">
    <source>
        <dbReference type="SAM" id="MobiDB-lite"/>
    </source>
</evidence>
<proteinExistence type="predicted"/>
<dbReference type="AlphaFoldDB" id="A0A0N9NBK5"/>
<evidence type="ECO:0000256" key="2">
    <source>
        <dbReference type="SAM" id="SignalP"/>
    </source>
</evidence>